<evidence type="ECO:0000256" key="2">
    <source>
        <dbReference type="SAM" id="Phobius"/>
    </source>
</evidence>
<feature type="transmembrane region" description="Helical" evidence="2">
    <location>
        <begin position="204"/>
        <end position="222"/>
    </location>
</feature>
<dbReference type="OrthoDB" id="4116992at2"/>
<sequence>MQGARKGRSRRARIGVAVFRLVMAVVIVLFAWRTYEEMAIAHARSSGNLELADAVVVDRTEEHGKTRGGTGQDRSAEWVYWDRVTLELRVNGELQSVEAGGDVGDHVQVGLWHGHIIELDGFYVWQGWHSGLGGNILVAFYPLAMGYLITLTVAARVRVARRGGAQVGDPVDFVFEILFGIIVGAATIVPLAVVPAALGTGHPRFWPLIPVAVGATVSLLVMRRQLRRGRSGAVRTGADGTGTEGVPARP</sequence>
<proteinExistence type="predicted"/>
<comment type="caution">
    <text evidence="3">The sequence shown here is derived from an EMBL/GenBank/DDBJ whole genome shotgun (WGS) entry which is preliminary data.</text>
</comment>
<reference evidence="4" key="3">
    <citation type="submission" date="2016-02" db="EMBL/GenBank/DDBJ databases">
        <title>Draft genome of pathogenic Streptomyces sp. in Japan.</title>
        <authorList>
            <person name="Tomihama T."/>
            <person name="Ikenaga M."/>
            <person name="Sakai M."/>
            <person name="Okubo T."/>
            <person name="Ikeda S."/>
        </authorList>
    </citation>
    <scope>NUCLEOTIDE SEQUENCE [LARGE SCALE GENOMIC DNA]</scope>
    <source>
        <strain evidence="4">S58</strain>
    </source>
</reference>
<protein>
    <submittedName>
        <fullName evidence="3">Uncharacterized protein</fullName>
    </submittedName>
</protein>
<feature type="transmembrane region" description="Helical" evidence="2">
    <location>
        <begin position="173"/>
        <end position="198"/>
    </location>
</feature>
<keyword evidence="2" id="KW-0812">Transmembrane</keyword>
<feature type="transmembrane region" description="Helical" evidence="2">
    <location>
        <begin position="132"/>
        <end position="153"/>
    </location>
</feature>
<feature type="region of interest" description="Disordered" evidence="1">
    <location>
        <begin position="231"/>
        <end position="250"/>
    </location>
</feature>
<keyword evidence="2" id="KW-1133">Transmembrane helix</keyword>
<evidence type="ECO:0000313" key="3">
    <source>
        <dbReference type="EMBL" id="GAQ66466.1"/>
    </source>
</evidence>
<dbReference type="AlphaFoldDB" id="A0A100JVI6"/>
<dbReference type="Proteomes" id="UP000067448">
    <property type="component" value="Unassembled WGS sequence"/>
</dbReference>
<reference evidence="4" key="1">
    <citation type="submission" date="2015-11" db="EMBL/GenBank/DDBJ databases">
        <authorList>
            <consortium name="Cross-ministerial Strategic Innovation Promotion Program (SIP) consortium"/>
            <person name="Tomihama T."/>
            <person name="Ikenaga M."/>
            <person name="Sakai M."/>
            <person name="Okubo T."/>
            <person name="Ikeda S."/>
        </authorList>
    </citation>
    <scope>NUCLEOTIDE SEQUENCE [LARGE SCALE GENOMIC DNA]</scope>
    <source>
        <strain evidence="4">S58</strain>
    </source>
</reference>
<dbReference type="RefSeq" id="WP_059083710.1">
    <property type="nucleotide sequence ID" value="NZ_BCMM01000041.1"/>
</dbReference>
<gene>
    <name evidence="3" type="ORF">SsS58_06897</name>
</gene>
<dbReference type="EMBL" id="BCMM01000041">
    <property type="protein sequence ID" value="GAQ66466.1"/>
    <property type="molecule type" value="Genomic_DNA"/>
</dbReference>
<evidence type="ECO:0000313" key="4">
    <source>
        <dbReference type="Proteomes" id="UP000067448"/>
    </source>
</evidence>
<accession>A0A100JVI6</accession>
<reference evidence="3 4" key="2">
    <citation type="journal article" date="2016" name="Genome Announc.">
        <title>Draft Genome Sequences of Streptomyces scabiei S58, Streptomyces turgidiscabies T45, and Streptomyces acidiscabies a10, the Pathogens of Potato Common Scab, Isolated in Japan.</title>
        <authorList>
            <person name="Tomihama T."/>
            <person name="Nishi Y."/>
            <person name="Sakai M."/>
            <person name="Ikenaga M."/>
            <person name="Okubo T."/>
            <person name="Ikeda S."/>
        </authorList>
    </citation>
    <scope>NUCLEOTIDE SEQUENCE [LARGE SCALE GENOMIC DNA]</scope>
    <source>
        <strain evidence="3 4">S58</strain>
    </source>
</reference>
<evidence type="ECO:0000256" key="1">
    <source>
        <dbReference type="SAM" id="MobiDB-lite"/>
    </source>
</evidence>
<organism evidence="3 4">
    <name type="scientific">Streptomyces scabiei</name>
    <dbReference type="NCBI Taxonomy" id="1930"/>
    <lineage>
        <taxon>Bacteria</taxon>
        <taxon>Bacillati</taxon>
        <taxon>Actinomycetota</taxon>
        <taxon>Actinomycetes</taxon>
        <taxon>Kitasatosporales</taxon>
        <taxon>Streptomycetaceae</taxon>
        <taxon>Streptomyces</taxon>
    </lineage>
</organism>
<keyword evidence="2" id="KW-0472">Membrane</keyword>
<name>A0A100JVI6_STRSC</name>
<feature type="transmembrane region" description="Helical" evidence="2">
    <location>
        <begin position="12"/>
        <end position="32"/>
    </location>
</feature>